<accession>A0A1T5JAE7</accession>
<evidence type="ECO:0000313" key="1">
    <source>
        <dbReference type="EMBL" id="SKC48507.1"/>
    </source>
</evidence>
<reference evidence="1 2" key="1">
    <citation type="submission" date="2017-02" db="EMBL/GenBank/DDBJ databases">
        <authorList>
            <person name="Peterson S.W."/>
        </authorList>
    </citation>
    <scope>NUCLEOTIDE SEQUENCE [LARGE SCALE GENOMIC DNA]</scope>
    <source>
        <strain evidence="1 2">M1</strain>
    </source>
</reference>
<keyword evidence="2" id="KW-1185">Reference proteome</keyword>
<proteinExistence type="predicted"/>
<dbReference type="Pfam" id="PF09388">
    <property type="entry name" value="SpoOE-like"/>
    <property type="match status" value="1"/>
</dbReference>
<dbReference type="Proteomes" id="UP000190285">
    <property type="component" value="Unassembled WGS sequence"/>
</dbReference>
<sequence length="59" mass="6763">MTSINSCKNLNVLENRIKLLRSKMYELIEAKGDVNAPEIIEISQILDEALVQYLKQKSI</sequence>
<dbReference type="GO" id="GO:0046983">
    <property type="term" value="F:protein dimerization activity"/>
    <property type="evidence" value="ECO:0007669"/>
    <property type="project" value="InterPro"/>
</dbReference>
<dbReference type="Gene3D" id="4.10.280.10">
    <property type="entry name" value="Helix-loop-helix DNA-binding domain"/>
    <property type="match status" value="1"/>
</dbReference>
<dbReference type="InterPro" id="IPR036638">
    <property type="entry name" value="HLH_DNA-bd_sf"/>
</dbReference>
<evidence type="ECO:0000313" key="2">
    <source>
        <dbReference type="Proteomes" id="UP000190285"/>
    </source>
</evidence>
<dbReference type="AlphaFoldDB" id="A0A1T5JAE7"/>
<dbReference type="InterPro" id="IPR037208">
    <property type="entry name" value="Spo0E-like_sf"/>
</dbReference>
<organism evidence="1 2">
    <name type="scientific">Maledivibacter halophilus</name>
    <dbReference type="NCBI Taxonomy" id="36842"/>
    <lineage>
        <taxon>Bacteria</taxon>
        <taxon>Bacillati</taxon>
        <taxon>Bacillota</taxon>
        <taxon>Clostridia</taxon>
        <taxon>Peptostreptococcales</taxon>
        <taxon>Caminicellaceae</taxon>
        <taxon>Maledivibacter</taxon>
    </lineage>
</organism>
<gene>
    <name evidence="1" type="ORF">SAMN02194393_01050</name>
</gene>
<dbReference type="RefSeq" id="WP_170917287.1">
    <property type="nucleotide sequence ID" value="NZ_FUZT01000002.1"/>
</dbReference>
<name>A0A1T5JAE7_9FIRM</name>
<dbReference type="EMBL" id="FUZT01000002">
    <property type="protein sequence ID" value="SKC48507.1"/>
    <property type="molecule type" value="Genomic_DNA"/>
</dbReference>
<dbReference type="SUPFAM" id="SSF140500">
    <property type="entry name" value="BAS1536-like"/>
    <property type="match status" value="1"/>
</dbReference>
<dbReference type="InterPro" id="IPR018540">
    <property type="entry name" value="Spo0E-like"/>
</dbReference>
<protein>
    <submittedName>
        <fullName evidence="1">Spo0E like sporulation regulatory protein</fullName>
    </submittedName>
</protein>
<dbReference type="GO" id="GO:0043937">
    <property type="term" value="P:regulation of sporulation"/>
    <property type="evidence" value="ECO:0007669"/>
    <property type="project" value="InterPro"/>
</dbReference>